<gene>
    <name evidence="3" type="ORF">PA7_09550</name>
</gene>
<keyword evidence="4" id="KW-1185">Reference proteome</keyword>
<protein>
    <recommendedName>
        <fullName evidence="2">HNH nuclease domain-containing protein</fullName>
    </recommendedName>
</protein>
<feature type="compositionally biased region" description="Low complexity" evidence="1">
    <location>
        <begin position="287"/>
        <end position="305"/>
    </location>
</feature>
<dbReference type="Proteomes" id="UP000321328">
    <property type="component" value="Unassembled WGS sequence"/>
</dbReference>
<feature type="region of interest" description="Disordered" evidence="1">
    <location>
        <begin position="571"/>
        <end position="596"/>
    </location>
</feature>
<dbReference type="CDD" id="cd00085">
    <property type="entry name" value="HNHc"/>
    <property type="match status" value="1"/>
</dbReference>
<evidence type="ECO:0000313" key="4">
    <source>
        <dbReference type="Proteomes" id="UP000321328"/>
    </source>
</evidence>
<dbReference type="AlphaFoldDB" id="A0A511D2I1"/>
<evidence type="ECO:0000259" key="2">
    <source>
        <dbReference type="SMART" id="SM00507"/>
    </source>
</evidence>
<evidence type="ECO:0000313" key="3">
    <source>
        <dbReference type="EMBL" id="GEL17118.1"/>
    </source>
</evidence>
<dbReference type="InterPro" id="IPR003615">
    <property type="entry name" value="HNH_nuc"/>
</dbReference>
<dbReference type="SMART" id="SM00507">
    <property type="entry name" value="HNHc"/>
    <property type="match status" value="1"/>
</dbReference>
<dbReference type="STRING" id="1123024.GCA_000423625_01287"/>
<organism evidence="3 4">
    <name type="scientific">Pseudonocardia asaccharolytica DSM 44247 = NBRC 16224</name>
    <dbReference type="NCBI Taxonomy" id="1123024"/>
    <lineage>
        <taxon>Bacteria</taxon>
        <taxon>Bacillati</taxon>
        <taxon>Actinomycetota</taxon>
        <taxon>Actinomycetes</taxon>
        <taxon>Pseudonocardiales</taxon>
        <taxon>Pseudonocardiaceae</taxon>
        <taxon>Pseudonocardia</taxon>
    </lineage>
</organism>
<feature type="domain" description="HNH nuclease" evidence="2">
    <location>
        <begin position="488"/>
        <end position="540"/>
    </location>
</feature>
<dbReference type="InterPro" id="IPR003870">
    <property type="entry name" value="DUF222"/>
</dbReference>
<accession>A0A511D2I1</accession>
<dbReference type="Pfam" id="PF02720">
    <property type="entry name" value="DUF222"/>
    <property type="match status" value="1"/>
</dbReference>
<comment type="caution">
    <text evidence="3">The sequence shown here is derived from an EMBL/GenBank/DDBJ whole genome shotgun (WGS) entry which is preliminary data.</text>
</comment>
<proteinExistence type="predicted"/>
<reference evidence="3 4" key="1">
    <citation type="submission" date="2019-07" db="EMBL/GenBank/DDBJ databases">
        <title>Whole genome shotgun sequence of Pseudonocardia asaccharolytica NBRC 16224.</title>
        <authorList>
            <person name="Hosoyama A."/>
            <person name="Uohara A."/>
            <person name="Ohji S."/>
            <person name="Ichikawa N."/>
        </authorList>
    </citation>
    <scope>NUCLEOTIDE SEQUENCE [LARGE SCALE GENOMIC DNA]</scope>
    <source>
        <strain evidence="3 4">NBRC 16224</strain>
    </source>
</reference>
<dbReference type="RefSeq" id="WP_051232436.1">
    <property type="nucleotide sequence ID" value="NZ_AUII01000004.1"/>
</dbReference>
<evidence type="ECO:0000256" key="1">
    <source>
        <dbReference type="SAM" id="MobiDB-lite"/>
    </source>
</evidence>
<dbReference type="EMBL" id="BJVI01000006">
    <property type="protein sequence ID" value="GEL17118.1"/>
    <property type="molecule type" value="Genomic_DNA"/>
</dbReference>
<feature type="compositionally biased region" description="Basic and acidic residues" evidence="1">
    <location>
        <begin position="328"/>
        <end position="339"/>
    </location>
</feature>
<feature type="compositionally biased region" description="Low complexity" evidence="1">
    <location>
        <begin position="587"/>
        <end position="596"/>
    </location>
</feature>
<dbReference type="OrthoDB" id="3567954at2"/>
<sequence>MATGDAAGWGSAEPGPGLAAALNALDLAAVPNSEIVDVLQASWRQVSHSYARFLAAIVEVSRTASVPDDPAAEGAVRRSQAVGDWASAEIGAALTFTGRRADAELAFAQTLVLDLPMVFAALLAGRIDHLKARVFADYLGDLTAQQIAVICERTVPCAPSWTTGQLALRLLREVQNIDPDAARRRYQRAVRERGVSGYLDSTGTARITAYGLPPAEAAAAAERLERLARSVKAAGHSAPERMLQADLLLRLLDGRYDGLSREQIIAAMLADPSTFPDQDAKGGSGGATTSARRAGAAGSVVLARAATRRRSRRGGTTGPASRTRRASRREAATTRRPHPEGPPAIRSRAGVEVRIGLSTLLGLNENTAELPGWGPIVAADARTLVALQHAGEWRIAITDDEGYLAHGAITRKRPRGHSLDDSARGGVVEIHVQARFLERLTAGEVDLDETTATAWAGVIADIAAQYRDRGSALRRIEAHPRDRFARAALRRYVQMRDRTCVAPGCWRPALKTDTDHTRDHWLGGDTVSGNLEPLCEQHHLMKQAGWTLIQTAPGTFRWRSPLGQVYLTRGDPIAADLPEPVPREPEPGSGEPPEPD</sequence>
<feature type="region of interest" description="Disordered" evidence="1">
    <location>
        <begin position="273"/>
        <end position="348"/>
    </location>
</feature>
<name>A0A511D2I1_9PSEU</name>